<feature type="coiled-coil region" evidence="1">
    <location>
        <begin position="476"/>
        <end position="700"/>
    </location>
</feature>
<name>A0A1J9Q5P4_9EURO</name>
<accession>A0A1J9Q5P4</accession>
<dbReference type="STRING" id="1658174.A0A1J9Q5P4"/>
<dbReference type="AlphaFoldDB" id="A0A1J9Q5P4"/>
<evidence type="ECO:0000256" key="1">
    <source>
        <dbReference type="SAM" id="Coils"/>
    </source>
</evidence>
<dbReference type="OrthoDB" id="3532430at2759"/>
<reference evidence="3 4" key="1">
    <citation type="submission" date="2015-08" db="EMBL/GenBank/DDBJ databases">
        <title>Emmonsia species relationships and genome sequence.</title>
        <authorList>
            <person name="Cuomo C.A."/>
            <person name="Schwartz I.S."/>
            <person name="Kenyon C."/>
            <person name="De Hoog G.S."/>
            <person name="Govender N.P."/>
            <person name="Botha A."/>
            <person name="Moreno L."/>
            <person name="De Vries M."/>
            <person name="Munoz J.F."/>
            <person name="Stielow J.B."/>
        </authorList>
    </citation>
    <scope>NUCLEOTIDE SEQUENCE [LARGE SCALE GENOMIC DNA]</scope>
    <source>
        <strain evidence="3 4">EI222</strain>
    </source>
</reference>
<keyword evidence="4" id="KW-1185">Reference proteome</keyword>
<dbReference type="Proteomes" id="UP000242791">
    <property type="component" value="Unassembled WGS sequence"/>
</dbReference>
<feature type="compositionally biased region" description="Polar residues" evidence="2">
    <location>
        <begin position="118"/>
        <end position="127"/>
    </location>
</feature>
<dbReference type="PANTHER" id="PTHR45615">
    <property type="entry name" value="MYOSIN HEAVY CHAIN, NON-MUSCLE"/>
    <property type="match status" value="1"/>
</dbReference>
<dbReference type="VEuPathDB" id="FungiDB:ACJ73_04842"/>
<dbReference type="EMBL" id="LGTZ01000704">
    <property type="protein sequence ID" value="OJD23800.1"/>
    <property type="molecule type" value="Genomic_DNA"/>
</dbReference>
<keyword evidence="1" id="KW-0175">Coiled coil</keyword>
<proteinExistence type="predicted"/>
<feature type="region of interest" description="Disordered" evidence="2">
    <location>
        <begin position="732"/>
        <end position="771"/>
    </location>
</feature>
<protein>
    <submittedName>
        <fullName evidence="3">Uncharacterized protein</fullName>
    </submittedName>
</protein>
<evidence type="ECO:0000256" key="2">
    <source>
        <dbReference type="SAM" id="MobiDB-lite"/>
    </source>
</evidence>
<evidence type="ECO:0000313" key="3">
    <source>
        <dbReference type="EMBL" id="OJD23800.1"/>
    </source>
</evidence>
<gene>
    <name evidence="3" type="ORF">ACJ73_04842</name>
</gene>
<feature type="region of interest" description="Disordered" evidence="2">
    <location>
        <begin position="360"/>
        <end position="385"/>
    </location>
</feature>
<feature type="region of interest" description="Disordered" evidence="2">
    <location>
        <begin position="114"/>
        <end position="150"/>
    </location>
</feature>
<feature type="coiled-coil region" evidence="1">
    <location>
        <begin position="190"/>
        <end position="262"/>
    </location>
</feature>
<evidence type="ECO:0000313" key="4">
    <source>
        <dbReference type="Proteomes" id="UP000242791"/>
    </source>
</evidence>
<comment type="caution">
    <text evidence="3">The sequence shown here is derived from an EMBL/GenBank/DDBJ whole genome shotgun (WGS) entry which is preliminary data.</text>
</comment>
<organism evidence="3 4">
    <name type="scientific">Blastomyces percursus</name>
    <dbReference type="NCBI Taxonomy" id="1658174"/>
    <lineage>
        <taxon>Eukaryota</taxon>
        <taxon>Fungi</taxon>
        <taxon>Dikarya</taxon>
        <taxon>Ascomycota</taxon>
        <taxon>Pezizomycotina</taxon>
        <taxon>Eurotiomycetes</taxon>
        <taxon>Eurotiomycetidae</taxon>
        <taxon>Onygenales</taxon>
        <taxon>Ajellomycetaceae</taxon>
        <taxon>Blastomyces</taxon>
    </lineage>
</organism>
<sequence length="829" mass="93733">MPDPIRNYSLSRNRHGCQFRLQKGTMAAKYNGPARRRNHSLYSLAPAESYSRQTGNASGNIILSRPVLAEPRTPSRKAMVAKRVRFSDPGHPVESSSSYMDNNLSTGLTPAIKRTRIESQNSPSSRECNAKKAPRRRSEPMPRTDNNGIKYELPELPCETQTFQFLPFSAILDPRARRRIARFGLSEEMNYIMERKREKEKEEKAKAEELMNLRRELSALREVKTEAQDDSVPRSPERARELSMARQRIEELEALLRRYEDSARAESPWMSQTPNEDKDEEMIFIGDDLTMMDNEMLTTSSSPIPSRFTPNHLCTSDASTQVALQDQEQQAENNSLHAQLHNMRQEKRVLFREWRALVGPNEAGTSDRPPNDSSLNTPASPPPNLLPQIATALRKALSQESRALKALENVAKDLSGHGFDGASASEILGNMGARFRQARIELERAVPGETVNGDLTNWKEIIDMLVKRINILVQDLASTKEQVSGCENREAALRNQFNMTLHRLDQASKKNKSLEESSDSMAEDLMHIRMKMQKLEQDIGVLETDKARLNNAIERYRFDLKILEELNMKLEDDTISSMQKVTELRRANSSLMEENVRFKQNIADLEQNEIDQGAIREEMQRSLDQRTAELTSLESKIEQLKYEHDQAITSQSSSHEKQMGAINVRVSLLTNALNEAQSELQTLRADKTRLQIRLNSLQQLFSRETIHAAKERASATVQELVEWERGMSALYAGGIGSPQSQNGEQKDSPDGNGYGSSTNDNRDGFAAVGSEPITPSCDRYVNVEVHRGKKRKRRRPDSAIHIVEEEVEGEGEDGFENSCIADKVIVKGT</sequence>
<dbReference type="PANTHER" id="PTHR45615:SF63">
    <property type="entry name" value="CHROMOSOME UNDETERMINED SCAFFOLD_10, WHOLE GENOME SHOTGUN SEQUENCE"/>
    <property type="match status" value="1"/>
</dbReference>